<feature type="transmembrane region" description="Helical" evidence="10">
    <location>
        <begin position="39"/>
        <end position="60"/>
    </location>
</feature>
<keyword evidence="4 10" id="KW-0812">Transmembrane</keyword>
<evidence type="ECO:0000256" key="6">
    <source>
        <dbReference type="ARBA" id="ARBA00022989"/>
    </source>
</evidence>
<keyword evidence="2" id="KW-1003">Cell membrane</keyword>
<dbReference type="PANTHER" id="PTHR21137">
    <property type="entry name" value="ODORANT RECEPTOR"/>
    <property type="match status" value="1"/>
</dbReference>
<keyword evidence="3" id="KW-0716">Sensory transduction</keyword>
<keyword evidence="6 10" id="KW-1133">Transmembrane helix</keyword>
<keyword evidence="8" id="KW-0675">Receptor</keyword>
<dbReference type="GO" id="GO:0005886">
    <property type="term" value="C:plasma membrane"/>
    <property type="evidence" value="ECO:0007669"/>
    <property type="project" value="UniProtKB-SubCell"/>
</dbReference>
<dbReference type="Pfam" id="PF02949">
    <property type="entry name" value="7tm_6"/>
    <property type="match status" value="1"/>
</dbReference>
<evidence type="ECO:0000313" key="11">
    <source>
        <dbReference type="EMBL" id="KAK9294768.1"/>
    </source>
</evidence>
<keyword evidence="12" id="KW-1185">Reference proteome</keyword>
<dbReference type="Proteomes" id="UP001432146">
    <property type="component" value="Unassembled WGS sequence"/>
</dbReference>
<feature type="transmembrane region" description="Helical" evidence="10">
    <location>
        <begin position="148"/>
        <end position="169"/>
    </location>
</feature>
<dbReference type="PANTHER" id="PTHR21137:SF35">
    <property type="entry name" value="ODORANT RECEPTOR 19A-RELATED"/>
    <property type="match status" value="1"/>
</dbReference>
<dbReference type="EMBL" id="JAWNGG020000302">
    <property type="protein sequence ID" value="KAK9294768.1"/>
    <property type="molecule type" value="Genomic_DNA"/>
</dbReference>
<evidence type="ECO:0000256" key="2">
    <source>
        <dbReference type="ARBA" id="ARBA00022475"/>
    </source>
</evidence>
<evidence type="ECO:0000256" key="9">
    <source>
        <dbReference type="ARBA" id="ARBA00023224"/>
    </source>
</evidence>
<comment type="subcellular location">
    <subcellularLocation>
        <location evidence="1">Cell membrane</location>
        <topology evidence="1">Multi-pass membrane protein</topology>
    </subcellularLocation>
</comment>
<evidence type="ECO:0000313" key="12">
    <source>
        <dbReference type="Proteomes" id="UP001432146"/>
    </source>
</evidence>
<keyword evidence="9" id="KW-0807">Transducer</keyword>
<sequence length="337" mass="38710">MKQLTLEKAIDITWLSVALSFCWPLPSNTSKTRIAFYKILQISSNISACLVLLAVIYSIYLHSENIFVVCKCIFISIGVSQEVIQTTVCMINHDSLQYVVEEMLHCVKEAQPYEREIYYKLVAKCSTLFGSSVVLYVIVYIHEAFLGFRSAAHICLSMFGALLLWFTAARFECLAIEMKQTADVNMLIVCIEKQLYLRRFAQEVVSNFRFIVLYAVGVSTFVLTLCGIIFLTDTPLILRVQLLFASTTVLLEIYIYVWPADYMRDMSIRVSRSIYDTVWYKQTLELQKDILNVLVYQEPITLSISCIIPELSLHYFCSYLSNVFSIFTALRVVVEND</sequence>
<keyword evidence="5" id="KW-0552">Olfaction</keyword>
<proteinExistence type="predicted"/>
<evidence type="ECO:0000256" key="4">
    <source>
        <dbReference type="ARBA" id="ARBA00022692"/>
    </source>
</evidence>
<evidence type="ECO:0000256" key="1">
    <source>
        <dbReference type="ARBA" id="ARBA00004651"/>
    </source>
</evidence>
<evidence type="ECO:0000256" key="5">
    <source>
        <dbReference type="ARBA" id="ARBA00022725"/>
    </source>
</evidence>
<reference evidence="11 12" key="1">
    <citation type="submission" date="2024-05" db="EMBL/GenBank/DDBJ databases">
        <title>The nuclear and mitochondrial genome assemblies of Tetragonisca angustula (Apidae: Meliponini), a tiny yet remarkable pollinator in the Neotropics.</title>
        <authorList>
            <person name="Ferrari R."/>
            <person name="Ricardo P.C."/>
            <person name="Dias F.C."/>
            <person name="Araujo N.S."/>
            <person name="Soares D.O."/>
            <person name="Zhou Q.-S."/>
            <person name="Zhu C.-D."/>
            <person name="Coutinho L."/>
            <person name="Airas M.C."/>
            <person name="Batista T.M."/>
        </authorList>
    </citation>
    <scope>NUCLEOTIDE SEQUENCE [LARGE SCALE GENOMIC DNA]</scope>
    <source>
        <strain evidence="11">ASF017062</strain>
        <tissue evidence="11">Abdomen</tissue>
    </source>
</reference>
<feature type="transmembrane region" description="Helical" evidence="10">
    <location>
        <begin position="208"/>
        <end position="230"/>
    </location>
</feature>
<feature type="transmembrane region" description="Helical" evidence="10">
    <location>
        <begin position="121"/>
        <end position="142"/>
    </location>
</feature>
<dbReference type="GO" id="GO:0005549">
    <property type="term" value="F:odorant binding"/>
    <property type="evidence" value="ECO:0007669"/>
    <property type="project" value="InterPro"/>
</dbReference>
<evidence type="ECO:0008006" key="13">
    <source>
        <dbReference type="Google" id="ProtNLM"/>
    </source>
</evidence>
<accession>A0AAW0ZAR7</accession>
<evidence type="ECO:0000256" key="7">
    <source>
        <dbReference type="ARBA" id="ARBA00023136"/>
    </source>
</evidence>
<feature type="transmembrane region" description="Helical" evidence="10">
    <location>
        <begin position="236"/>
        <end position="257"/>
    </location>
</feature>
<dbReference type="InterPro" id="IPR004117">
    <property type="entry name" value="7tm6_olfct_rcpt"/>
</dbReference>
<organism evidence="11 12">
    <name type="scientific">Tetragonisca angustula</name>
    <dbReference type="NCBI Taxonomy" id="166442"/>
    <lineage>
        <taxon>Eukaryota</taxon>
        <taxon>Metazoa</taxon>
        <taxon>Ecdysozoa</taxon>
        <taxon>Arthropoda</taxon>
        <taxon>Hexapoda</taxon>
        <taxon>Insecta</taxon>
        <taxon>Pterygota</taxon>
        <taxon>Neoptera</taxon>
        <taxon>Endopterygota</taxon>
        <taxon>Hymenoptera</taxon>
        <taxon>Apocrita</taxon>
        <taxon>Aculeata</taxon>
        <taxon>Apoidea</taxon>
        <taxon>Anthophila</taxon>
        <taxon>Apidae</taxon>
        <taxon>Tetragonisca</taxon>
    </lineage>
</organism>
<evidence type="ECO:0000256" key="8">
    <source>
        <dbReference type="ARBA" id="ARBA00023170"/>
    </source>
</evidence>
<evidence type="ECO:0000256" key="10">
    <source>
        <dbReference type="SAM" id="Phobius"/>
    </source>
</evidence>
<name>A0AAW0ZAR7_9HYME</name>
<keyword evidence="7 10" id="KW-0472">Membrane</keyword>
<dbReference type="GO" id="GO:0004984">
    <property type="term" value="F:olfactory receptor activity"/>
    <property type="evidence" value="ECO:0007669"/>
    <property type="project" value="InterPro"/>
</dbReference>
<comment type="caution">
    <text evidence="11">The sequence shown here is derived from an EMBL/GenBank/DDBJ whole genome shotgun (WGS) entry which is preliminary data.</text>
</comment>
<dbReference type="AlphaFoldDB" id="A0AAW0ZAR7"/>
<gene>
    <name evidence="11" type="ORF">QLX08_010747</name>
</gene>
<dbReference type="GO" id="GO:0007165">
    <property type="term" value="P:signal transduction"/>
    <property type="evidence" value="ECO:0007669"/>
    <property type="project" value="UniProtKB-KW"/>
</dbReference>
<protein>
    <recommendedName>
        <fullName evidence="13">Odorant receptor</fullName>
    </recommendedName>
</protein>
<evidence type="ECO:0000256" key="3">
    <source>
        <dbReference type="ARBA" id="ARBA00022606"/>
    </source>
</evidence>